<evidence type="ECO:0000313" key="2">
    <source>
        <dbReference type="EMBL" id="MBB5183453.1"/>
    </source>
</evidence>
<keyword evidence="2" id="KW-0689">Ribosomal protein</keyword>
<gene>
    <name evidence="2" type="ORF">HNQ47_001475</name>
</gene>
<dbReference type="SUPFAM" id="SSF55729">
    <property type="entry name" value="Acyl-CoA N-acyltransferases (Nat)"/>
    <property type="match status" value="1"/>
</dbReference>
<keyword evidence="3" id="KW-1185">Reference proteome</keyword>
<evidence type="ECO:0000313" key="3">
    <source>
        <dbReference type="Proteomes" id="UP000539953"/>
    </source>
</evidence>
<name>A0A7W8CZR7_9FIRM</name>
<dbReference type="PROSITE" id="PS51186">
    <property type="entry name" value="GNAT"/>
    <property type="match status" value="1"/>
</dbReference>
<reference evidence="2 3" key="1">
    <citation type="submission" date="2020-08" db="EMBL/GenBank/DDBJ databases">
        <title>Genomic Encyclopedia of Type Strains, Phase IV (KMG-IV): sequencing the most valuable type-strain genomes for metagenomic binning, comparative biology and taxonomic classification.</title>
        <authorList>
            <person name="Goeker M."/>
        </authorList>
    </citation>
    <scope>NUCLEOTIDE SEQUENCE [LARGE SCALE GENOMIC DNA]</scope>
    <source>
        <strain evidence="2 3">DSM 25799</strain>
    </source>
</reference>
<dbReference type="Gene3D" id="3.40.630.30">
    <property type="match status" value="1"/>
</dbReference>
<dbReference type="Pfam" id="PF00583">
    <property type="entry name" value="Acetyltransf_1"/>
    <property type="match status" value="1"/>
</dbReference>
<comment type="caution">
    <text evidence="2">The sequence shown here is derived from an EMBL/GenBank/DDBJ whole genome shotgun (WGS) entry which is preliminary data.</text>
</comment>
<dbReference type="GO" id="GO:0005840">
    <property type="term" value="C:ribosome"/>
    <property type="evidence" value="ECO:0007669"/>
    <property type="project" value="UniProtKB-KW"/>
</dbReference>
<organism evidence="2 3">
    <name type="scientific">Catenisphaera adipataccumulans</name>
    <dbReference type="NCBI Taxonomy" id="700500"/>
    <lineage>
        <taxon>Bacteria</taxon>
        <taxon>Bacillati</taxon>
        <taxon>Bacillota</taxon>
        <taxon>Erysipelotrichia</taxon>
        <taxon>Erysipelotrichales</taxon>
        <taxon>Erysipelotrichaceae</taxon>
        <taxon>Catenisphaera</taxon>
    </lineage>
</organism>
<dbReference type="GO" id="GO:0016747">
    <property type="term" value="F:acyltransferase activity, transferring groups other than amino-acyl groups"/>
    <property type="evidence" value="ECO:0007669"/>
    <property type="project" value="InterPro"/>
</dbReference>
<dbReference type="InterPro" id="IPR000182">
    <property type="entry name" value="GNAT_dom"/>
</dbReference>
<protein>
    <submittedName>
        <fullName evidence="2">Ribosomal protein S18 acetylase RimI-like enzyme</fullName>
    </submittedName>
</protein>
<keyword evidence="2" id="KW-0687">Ribonucleoprotein</keyword>
<accession>A0A7W8CZR7</accession>
<sequence>MTRLDPSVEYRPLIMIIPRRHLTERQLPEGYHYQSYDPTLEKAWIDLQCSVGLFKDPADAWAAWQTFVPSIERFLFVADTQGNLVGSAGLWPGTHFGPERLRLHDVAVREDHQHKGIAQAMICKLSVRYDEAPGKYPLYVVTQTNSYGAVALYSRLGFTPYLGAYQGCTEEQNHANWEIATKILREKVPA</sequence>
<evidence type="ECO:0000259" key="1">
    <source>
        <dbReference type="PROSITE" id="PS51186"/>
    </source>
</evidence>
<feature type="domain" description="N-acetyltransferase" evidence="1">
    <location>
        <begin position="31"/>
        <end position="183"/>
    </location>
</feature>
<dbReference type="RefSeq" id="WP_183328744.1">
    <property type="nucleotide sequence ID" value="NZ_JACHHK010000005.1"/>
</dbReference>
<dbReference type="EMBL" id="JACHHK010000005">
    <property type="protein sequence ID" value="MBB5183453.1"/>
    <property type="molecule type" value="Genomic_DNA"/>
</dbReference>
<dbReference type="InterPro" id="IPR016181">
    <property type="entry name" value="Acyl_CoA_acyltransferase"/>
</dbReference>
<dbReference type="AlphaFoldDB" id="A0A7W8CZR7"/>
<dbReference type="CDD" id="cd04301">
    <property type="entry name" value="NAT_SF"/>
    <property type="match status" value="1"/>
</dbReference>
<proteinExistence type="predicted"/>
<dbReference type="Proteomes" id="UP000539953">
    <property type="component" value="Unassembled WGS sequence"/>
</dbReference>